<name>A0A4R1MJ11_9FIRM</name>
<keyword evidence="2" id="KW-1185">Reference proteome</keyword>
<dbReference type="PANTHER" id="PTHR19288">
    <property type="entry name" value="4-NITROPHENYLPHOSPHATASE-RELATED"/>
    <property type="match status" value="1"/>
</dbReference>
<dbReference type="OrthoDB" id="9810101at2"/>
<dbReference type="AlphaFoldDB" id="A0A4R1MJ11"/>
<keyword evidence="1" id="KW-0378">Hydrolase</keyword>
<sequence>MNKIGVILDLEGTLISNGEALLGSIKLLEYLMEKNIPFRIITNTVSKSCKELSFAFHNVGIDIPEIYFINPIVTVKGFLSKNHIESFWFVGSNDTKSQLGIDGKYKEIPEYIILCDFENVDCNYELLNRIFSYIHKGSKLLTMSQSKYYLSKSGPKLDTGAFCSMFENITGINSILFGKPSDKIYQEAISQMNIESSKIIAIGDDVLTDIKGGNKMSAYSILVKSGKYKKDDETKIKPNKVVENLLEIIPFLKKINNEKDVL</sequence>
<dbReference type="PANTHER" id="PTHR19288:SF46">
    <property type="entry name" value="HALOACID DEHALOGENASE-LIKE HYDROLASE DOMAIN-CONTAINING PROTEIN 2"/>
    <property type="match status" value="1"/>
</dbReference>
<dbReference type="Pfam" id="PF13242">
    <property type="entry name" value="Hydrolase_like"/>
    <property type="match status" value="1"/>
</dbReference>
<dbReference type="InterPro" id="IPR006357">
    <property type="entry name" value="HAD-SF_hydro_IIA"/>
</dbReference>
<reference evidence="1 2" key="1">
    <citation type="submission" date="2019-03" db="EMBL/GenBank/DDBJ databases">
        <title>Genomic Encyclopedia of Type Strains, Phase IV (KMG-IV): sequencing the most valuable type-strain genomes for metagenomic binning, comparative biology and taxonomic classification.</title>
        <authorList>
            <person name="Goeker M."/>
        </authorList>
    </citation>
    <scope>NUCLEOTIDE SEQUENCE [LARGE SCALE GENOMIC DNA]</scope>
    <source>
        <strain evidence="1 2">DSM 24176</strain>
    </source>
</reference>
<dbReference type="Proteomes" id="UP000294545">
    <property type="component" value="Unassembled WGS sequence"/>
</dbReference>
<accession>A0A4R1MJ11</accession>
<proteinExistence type="predicted"/>
<evidence type="ECO:0000313" key="1">
    <source>
        <dbReference type="EMBL" id="TCK92666.1"/>
    </source>
</evidence>
<dbReference type="RefSeq" id="WP_132282532.1">
    <property type="nucleotide sequence ID" value="NZ_SMGQ01000013.1"/>
</dbReference>
<dbReference type="SUPFAM" id="SSF56784">
    <property type="entry name" value="HAD-like"/>
    <property type="match status" value="1"/>
</dbReference>
<dbReference type="GO" id="GO:0005737">
    <property type="term" value="C:cytoplasm"/>
    <property type="evidence" value="ECO:0007669"/>
    <property type="project" value="TreeGrafter"/>
</dbReference>
<comment type="caution">
    <text evidence="1">The sequence shown here is derived from an EMBL/GenBank/DDBJ whole genome shotgun (WGS) entry which is preliminary data.</text>
</comment>
<protein>
    <submittedName>
        <fullName evidence="1">HAD superfamily hydrolase (TIGR01458 family)</fullName>
    </submittedName>
</protein>
<dbReference type="Gene3D" id="3.40.50.1000">
    <property type="entry name" value="HAD superfamily/HAD-like"/>
    <property type="match status" value="2"/>
</dbReference>
<evidence type="ECO:0000313" key="2">
    <source>
        <dbReference type="Proteomes" id="UP000294545"/>
    </source>
</evidence>
<dbReference type="Pfam" id="PF13344">
    <property type="entry name" value="Hydrolase_6"/>
    <property type="match status" value="1"/>
</dbReference>
<dbReference type="InterPro" id="IPR023214">
    <property type="entry name" value="HAD_sf"/>
</dbReference>
<dbReference type="InterPro" id="IPR036412">
    <property type="entry name" value="HAD-like_sf"/>
</dbReference>
<gene>
    <name evidence="1" type="ORF">EDC19_1819</name>
</gene>
<organism evidence="1 2">
    <name type="scientific">Natranaerovirga hydrolytica</name>
    <dbReference type="NCBI Taxonomy" id="680378"/>
    <lineage>
        <taxon>Bacteria</taxon>
        <taxon>Bacillati</taxon>
        <taxon>Bacillota</taxon>
        <taxon>Clostridia</taxon>
        <taxon>Lachnospirales</taxon>
        <taxon>Natranaerovirgaceae</taxon>
        <taxon>Natranaerovirga</taxon>
    </lineage>
</organism>
<dbReference type="EMBL" id="SMGQ01000013">
    <property type="protein sequence ID" value="TCK92666.1"/>
    <property type="molecule type" value="Genomic_DNA"/>
</dbReference>
<dbReference type="GO" id="GO:0016791">
    <property type="term" value="F:phosphatase activity"/>
    <property type="evidence" value="ECO:0007669"/>
    <property type="project" value="TreeGrafter"/>
</dbReference>